<organism evidence="6 7">
    <name type="scientific">Cytophaga hutchinsonii (strain ATCC 33406 / DSM 1761 / CIP 103989 / NBRC 15051 / NCIMB 9469 / D465)</name>
    <dbReference type="NCBI Taxonomy" id="269798"/>
    <lineage>
        <taxon>Bacteria</taxon>
        <taxon>Pseudomonadati</taxon>
        <taxon>Bacteroidota</taxon>
        <taxon>Cytophagia</taxon>
        <taxon>Cytophagales</taxon>
        <taxon>Cytophagaceae</taxon>
        <taxon>Cytophaga</taxon>
    </lineage>
</organism>
<dbReference type="OrthoDB" id="9799585at2"/>
<keyword evidence="4 5" id="KW-0472">Membrane</keyword>
<keyword evidence="2 5" id="KW-0812">Transmembrane</keyword>
<reference evidence="6 7" key="1">
    <citation type="journal article" date="2007" name="Appl. Environ. Microbiol.">
        <title>Genome sequence of the cellulolytic gliding bacterium Cytophaga hutchinsonii.</title>
        <authorList>
            <person name="Xie G."/>
            <person name="Bruce D.C."/>
            <person name="Challacombe J.F."/>
            <person name="Chertkov O."/>
            <person name="Detter J.C."/>
            <person name="Gilna P."/>
            <person name="Han C.S."/>
            <person name="Lucas S."/>
            <person name="Misra M."/>
            <person name="Myers G.L."/>
            <person name="Richardson P."/>
            <person name="Tapia R."/>
            <person name="Thayer N."/>
            <person name="Thompson L.S."/>
            <person name="Brettin T.S."/>
            <person name="Henrissat B."/>
            <person name="Wilson D.B."/>
            <person name="McBride M.J."/>
        </authorList>
    </citation>
    <scope>NUCLEOTIDE SEQUENCE [LARGE SCALE GENOMIC DNA]</scope>
    <source>
        <strain evidence="7">ATCC 33406 / DSM 1761 / CIP 103989 / NBRC 15051 / NCIMB 9469 / D465</strain>
    </source>
</reference>
<evidence type="ECO:0000256" key="3">
    <source>
        <dbReference type="ARBA" id="ARBA00022989"/>
    </source>
</evidence>
<dbReference type="PANTHER" id="PTHR37306:SF1">
    <property type="entry name" value="COLICIN V PRODUCTION PROTEIN"/>
    <property type="match status" value="1"/>
</dbReference>
<dbReference type="GO" id="GO:0016020">
    <property type="term" value="C:membrane"/>
    <property type="evidence" value="ECO:0007669"/>
    <property type="project" value="UniProtKB-SubCell"/>
</dbReference>
<gene>
    <name evidence="6" type="ordered locus">CHU_3405</name>
</gene>
<evidence type="ECO:0000256" key="1">
    <source>
        <dbReference type="ARBA" id="ARBA00004141"/>
    </source>
</evidence>
<evidence type="ECO:0000313" key="7">
    <source>
        <dbReference type="Proteomes" id="UP000001822"/>
    </source>
</evidence>
<evidence type="ECO:0000313" key="6">
    <source>
        <dbReference type="EMBL" id="ABG60641.1"/>
    </source>
</evidence>
<protein>
    <recommendedName>
        <fullName evidence="8">Colicin V production protein</fullName>
    </recommendedName>
</protein>
<comment type="subcellular location">
    <subcellularLocation>
        <location evidence="1">Membrane</location>
        <topology evidence="1">Multi-pass membrane protein</topology>
    </subcellularLocation>
</comment>
<feature type="transmembrane region" description="Helical" evidence="5">
    <location>
        <begin position="62"/>
        <end position="81"/>
    </location>
</feature>
<dbReference type="GO" id="GO:0009403">
    <property type="term" value="P:toxin biosynthetic process"/>
    <property type="evidence" value="ECO:0007669"/>
    <property type="project" value="InterPro"/>
</dbReference>
<feature type="transmembrane region" description="Helical" evidence="5">
    <location>
        <begin position="24"/>
        <end position="42"/>
    </location>
</feature>
<dbReference type="EMBL" id="CP000383">
    <property type="protein sequence ID" value="ABG60641.1"/>
    <property type="molecule type" value="Genomic_DNA"/>
</dbReference>
<keyword evidence="7" id="KW-1185">Reference proteome</keyword>
<keyword evidence="3 5" id="KW-1133">Transmembrane helix</keyword>
<dbReference type="AlphaFoldDB" id="A0A6N4SW69"/>
<evidence type="ECO:0008006" key="8">
    <source>
        <dbReference type="Google" id="ProtNLM"/>
    </source>
</evidence>
<sequence length="172" mass="19167">MEIIDIILILILGYGGYKGYQTGLLIQIITFVAFVIAIIAAFNLCQQGILKLKEWFDLEESILPVVSFIAIFLVVLILIILLGKFLTTVLHQTLFGSLDQYAGALVGILKAAFGLGCLLWLLDKSGLKIPAEYIDESFVYTWLTEYSPSVIKLLGKIIPLQDIMEKVKELID</sequence>
<name>A0A6N4SW69_CYTH3</name>
<evidence type="ECO:0000256" key="4">
    <source>
        <dbReference type="ARBA" id="ARBA00023136"/>
    </source>
</evidence>
<accession>A0A6N4SW69</accession>
<evidence type="ECO:0000256" key="5">
    <source>
        <dbReference type="SAM" id="Phobius"/>
    </source>
</evidence>
<dbReference type="PANTHER" id="PTHR37306">
    <property type="entry name" value="COLICIN V PRODUCTION PROTEIN"/>
    <property type="match status" value="1"/>
</dbReference>
<feature type="transmembrane region" description="Helical" evidence="5">
    <location>
        <begin position="101"/>
        <end position="122"/>
    </location>
</feature>
<dbReference type="RefSeq" id="WP_011586748.1">
    <property type="nucleotide sequence ID" value="NC_008255.1"/>
</dbReference>
<dbReference type="InterPro" id="IPR003825">
    <property type="entry name" value="Colicin-V_CvpA"/>
</dbReference>
<evidence type="ECO:0000256" key="2">
    <source>
        <dbReference type="ARBA" id="ARBA00022692"/>
    </source>
</evidence>
<dbReference type="Pfam" id="PF02674">
    <property type="entry name" value="Colicin_V"/>
    <property type="match status" value="1"/>
</dbReference>
<dbReference type="Proteomes" id="UP000001822">
    <property type="component" value="Chromosome"/>
</dbReference>
<proteinExistence type="predicted"/>
<dbReference type="KEGG" id="chu:CHU_3405"/>